<organism evidence="1 2">
    <name type="scientific">Mesobacillus subterraneus</name>
    <dbReference type="NCBI Taxonomy" id="285983"/>
    <lineage>
        <taxon>Bacteria</taxon>
        <taxon>Bacillati</taxon>
        <taxon>Bacillota</taxon>
        <taxon>Bacilli</taxon>
        <taxon>Bacillales</taxon>
        <taxon>Bacillaceae</taxon>
        <taxon>Mesobacillus</taxon>
    </lineage>
</organism>
<dbReference type="EMBL" id="RSFW01000010">
    <property type="protein sequence ID" value="RSD27674.1"/>
    <property type="molecule type" value="Genomic_DNA"/>
</dbReference>
<reference evidence="2" key="1">
    <citation type="submission" date="2018-12" db="EMBL/GenBank/DDBJ databases">
        <title>Bacillus chawlae sp. nov., Bacillus glennii sp. nov., and Bacillus saganii sp. nov. Isolated from the Vehicle Assembly Building at Kennedy Space Center where the Viking Spacecraft were Assembled.</title>
        <authorList>
            <person name="Seuylemezian A."/>
            <person name="Vaishampayan P."/>
        </authorList>
    </citation>
    <scope>NUCLEOTIDE SEQUENCE [LARGE SCALE GENOMIC DNA]</scope>
    <source>
        <strain evidence="2">DSM 13966</strain>
    </source>
</reference>
<evidence type="ECO:0000313" key="1">
    <source>
        <dbReference type="EMBL" id="RSD27674.1"/>
    </source>
</evidence>
<protein>
    <submittedName>
        <fullName evidence="1">Uncharacterized protein</fullName>
    </submittedName>
</protein>
<sequence length="67" mass="7413">MLIAIIITGVITGLLAGTALKFFRTGYGFSNDIDNAPVHMKSCRYCGQRIQRSYTKNLCPSCSRPLE</sequence>
<gene>
    <name evidence="1" type="ORF">EJA10_07790</name>
</gene>
<dbReference type="AlphaFoldDB" id="A0A427TTC3"/>
<dbReference type="OrthoDB" id="2884420at2"/>
<comment type="caution">
    <text evidence="1">The sequence shown here is derived from an EMBL/GenBank/DDBJ whole genome shotgun (WGS) entry which is preliminary data.</text>
</comment>
<evidence type="ECO:0000313" key="2">
    <source>
        <dbReference type="Proteomes" id="UP000279911"/>
    </source>
</evidence>
<dbReference type="RefSeq" id="WP_125479453.1">
    <property type="nucleotide sequence ID" value="NZ_RSFW01000010.1"/>
</dbReference>
<dbReference type="Proteomes" id="UP000279911">
    <property type="component" value="Unassembled WGS sequence"/>
</dbReference>
<accession>A0A427TTC3</accession>
<proteinExistence type="predicted"/>
<name>A0A427TTC3_9BACI</name>